<evidence type="ECO:0008006" key="4">
    <source>
        <dbReference type="Google" id="ProtNLM"/>
    </source>
</evidence>
<keyword evidence="3" id="KW-1185">Reference proteome</keyword>
<dbReference type="EMBL" id="AJIL01000091">
    <property type="protein sequence ID" value="KNE95851.1"/>
    <property type="molecule type" value="Genomic_DNA"/>
</dbReference>
<feature type="compositionally biased region" description="Low complexity" evidence="1">
    <location>
        <begin position="46"/>
        <end position="66"/>
    </location>
</feature>
<feature type="compositionally biased region" description="Polar residues" evidence="1">
    <location>
        <begin position="450"/>
        <end position="472"/>
    </location>
</feature>
<organism evidence="2 3">
    <name type="scientific">Puccinia striiformis f. sp. tritici PST-78</name>
    <dbReference type="NCBI Taxonomy" id="1165861"/>
    <lineage>
        <taxon>Eukaryota</taxon>
        <taxon>Fungi</taxon>
        <taxon>Dikarya</taxon>
        <taxon>Basidiomycota</taxon>
        <taxon>Pucciniomycotina</taxon>
        <taxon>Pucciniomycetes</taxon>
        <taxon>Pucciniales</taxon>
        <taxon>Pucciniaceae</taxon>
        <taxon>Puccinia</taxon>
    </lineage>
</organism>
<protein>
    <recommendedName>
        <fullName evidence="4">Retrotransposon gag domain-containing protein</fullName>
    </recommendedName>
</protein>
<feature type="compositionally biased region" description="Basic residues" evidence="1">
    <location>
        <begin position="386"/>
        <end position="395"/>
    </location>
</feature>
<evidence type="ECO:0000313" key="3">
    <source>
        <dbReference type="Proteomes" id="UP000054564"/>
    </source>
</evidence>
<evidence type="ECO:0000256" key="1">
    <source>
        <dbReference type="SAM" id="MobiDB-lite"/>
    </source>
</evidence>
<proteinExistence type="predicted"/>
<feature type="region of interest" description="Disordered" evidence="1">
    <location>
        <begin position="386"/>
        <end position="407"/>
    </location>
</feature>
<comment type="caution">
    <text evidence="2">The sequence shown here is derived from an EMBL/GenBank/DDBJ whole genome shotgun (WGS) entry which is preliminary data.</text>
</comment>
<name>A0A0L0V9H8_9BASI</name>
<accession>A0A0L0V9H8</accession>
<feature type="region of interest" description="Disordered" evidence="1">
    <location>
        <begin position="33"/>
        <end position="126"/>
    </location>
</feature>
<dbReference type="Proteomes" id="UP000054564">
    <property type="component" value="Unassembled WGS sequence"/>
</dbReference>
<gene>
    <name evidence="2" type="ORF">PSTG_10911</name>
</gene>
<reference evidence="3" key="1">
    <citation type="submission" date="2014-03" db="EMBL/GenBank/DDBJ databases">
        <title>The Genome Sequence of Puccinia striiformis f. sp. tritici PST-78.</title>
        <authorList>
            <consortium name="The Broad Institute Genome Sequencing Platform"/>
            <person name="Cuomo C."/>
            <person name="Hulbert S."/>
            <person name="Chen X."/>
            <person name="Walker B."/>
            <person name="Young S.K."/>
            <person name="Zeng Q."/>
            <person name="Gargeya S."/>
            <person name="Fitzgerald M."/>
            <person name="Haas B."/>
            <person name="Abouelleil A."/>
            <person name="Alvarado L."/>
            <person name="Arachchi H.M."/>
            <person name="Berlin A.M."/>
            <person name="Chapman S.B."/>
            <person name="Goldberg J."/>
            <person name="Griggs A."/>
            <person name="Gujja S."/>
            <person name="Hansen M."/>
            <person name="Howarth C."/>
            <person name="Imamovic A."/>
            <person name="Larimer J."/>
            <person name="McCowan C."/>
            <person name="Montmayeur A."/>
            <person name="Murphy C."/>
            <person name="Neiman D."/>
            <person name="Pearson M."/>
            <person name="Priest M."/>
            <person name="Roberts A."/>
            <person name="Saif S."/>
            <person name="Shea T."/>
            <person name="Sisk P."/>
            <person name="Sykes S."/>
            <person name="Wortman J."/>
            <person name="Nusbaum C."/>
            <person name="Birren B."/>
        </authorList>
    </citation>
    <scope>NUCLEOTIDE SEQUENCE [LARGE SCALE GENOMIC DNA]</scope>
    <source>
        <strain evidence="3">race PST-78</strain>
    </source>
</reference>
<dbReference type="AlphaFoldDB" id="A0A0L0V9H8"/>
<feature type="region of interest" description="Disordered" evidence="1">
    <location>
        <begin position="448"/>
        <end position="506"/>
    </location>
</feature>
<sequence>MSTTRSSGNLLIPPTDPESILRAASAEKRRLAKILANTSEPNIHVPSTSHPSTSFHTPTTSSPGTPAELPFTPSLLRTIPMSDPANPIDTPPPGGADPPKGTDPPKRINPSASKGGGNSSPSVAGKNSVADHYVELLLKLQHTAAVQLQEERQNNIEQRRADRERIARLENTLFDVVTKAEEEKQIRLSPALKSDRLDLQKFRIADGPHYTGPFHSIEPFLKWVQQLQIFFKTKGVANDNDKICIAGGLLEETQLLDFYAYEGATFADQSWDAFKTRLFEVALPQQWRTTLKTNLRQLSMGSTESFISFSGRARTLQALINFDIPPSSPKASTRLPDFDVAEFVVLGVPEELRGEITKFALLDVDPFAYAAFEKRAAVFDEVIKKKSNQRPHRSAPRAQSPISSSPDPAAWRVHAYLDSQGQCHHCKTTCGSTYGTCTKPLNKRWVEIPTSFQTPPRPTNYQPPKALSSPTNPAGKPTHPPAGRPPLRSASVAAASETPTDVTTTSGTDYVDVVDAIDMDLLTFDQSIIDDSLPPDLTPGDYATFKEIDDIRSDNVAGVVEDDASMCDSTYGSDLGRDPFIDAPSTP</sequence>
<evidence type="ECO:0000313" key="2">
    <source>
        <dbReference type="EMBL" id="KNE95851.1"/>
    </source>
</evidence>